<dbReference type="PANTHER" id="PTHR21304">
    <property type="entry name" value="MICOS COMPLEX SUBUNIT MIC10"/>
    <property type="match status" value="1"/>
</dbReference>
<evidence type="ECO:0000256" key="3">
    <source>
        <dbReference type="ARBA" id="ARBA00006792"/>
    </source>
</evidence>
<dbReference type="EMBL" id="JBIMZQ010000010">
    <property type="protein sequence ID" value="KAL3668806.1"/>
    <property type="molecule type" value="Genomic_DNA"/>
</dbReference>
<protein>
    <recommendedName>
        <fullName evidence="12">Cytochrome c oxidase assembly protein COX20, mitochondrial</fullName>
    </recommendedName>
</protein>
<name>A0ABD3FR49_9STRA</name>
<keyword evidence="7" id="KW-0496">Mitochondrion</keyword>
<dbReference type="AlphaFoldDB" id="A0ABD3FR49"/>
<dbReference type="Proteomes" id="UP001632037">
    <property type="component" value="Unassembled WGS sequence"/>
</dbReference>
<gene>
    <name evidence="10" type="ORF">V7S43_006100</name>
</gene>
<keyword evidence="6 9" id="KW-1133">Transmembrane helix</keyword>
<dbReference type="Pfam" id="PF04418">
    <property type="entry name" value="DUF543"/>
    <property type="match status" value="1"/>
</dbReference>
<keyword evidence="4 9" id="KW-0812">Transmembrane</keyword>
<comment type="function">
    <text evidence="1">Component of the MICOS complex, a large protein complex of the mitochondrial inner membrane that plays crucial roles in the maintenance of crista junctions, inner membrane architecture, and formation of contact sites to the outer membrane.</text>
</comment>
<evidence type="ECO:0000256" key="1">
    <source>
        <dbReference type="ARBA" id="ARBA00002689"/>
    </source>
</evidence>
<reference evidence="10 11" key="1">
    <citation type="submission" date="2024-09" db="EMBL/GenBank/DDBJ databases">
        <title>Genome sequencing and assembly of Phytophthora oleae, isolate VK10A, causative agent of rot of olive drupes.</title>
        <authorList>
            <person name="Conti Taguali S."/>
            <person name="Riolo M."/>
            <person name="La Spada F."/>
            <person name="Cacciola S.O."/>
            <person name="Dionisio G."/>
        </authorList>
    </citation>
    <scope>NUCLEOTIDE SEQUENCE [LARGE SCALE GENOMIC DNA]</scope>
    <source>
        <strain evidence="10 11">VK10A</strain>
    </source>
</reference>
<organism evidence="10 11">
    <name type="scientific">Phytophthora oleae</name>
    <dbReference type="NCBI Taxonomy" id="2107226"/>
    <lineage>
        <taxon>Eukaryota</taxon>
        <taxon>Sar</taxon>
        <taxon>Stramenopiles</taxon>
        <taxon>Oomycota</taxon>
        <taxon>Peronosporomycetes</taxon>
        <taxon>Peronosporales</taxon>
        <taxon>Peronosporaceae</taxon>
        <taxon>Phytophthora</taxon>
    </lineage>
</organism>
<comment type="caution">
    <text evidence="10">The sequence shown here is derived from an EMBL/GenBank/DDBJ whole genome shotgun (WGS) entry which is preliminary data.</text>
</comment>
<evidence type="ECO:0000313" key="10">
    <source>
        <dbReference type="EMBL" id="KAL3668806.1"/>
    </source>
</evidence>
<keyword evidence="11" id="KW-1185">Reference proteome</keyword>
<evidence type="ECO:0000313" key="11">
    <source>
        <dbReference type="Proteomes" id="UP001632037"/>
    </source>
</evidence>
<evidence type="ECO:0000256" key="7">
    <source>
        <dbReference type="ARBA" id="ARBA00023128"/>
    </source>
</evidence>
<evidence type="ECO:0008006" key="12">
    <source>
        <dbReference type="Google" id="ProtNLM"/>
    </source>
</evidence>
<proteinExistence type="inferred from homology"/>
<comment type="subcellular location">
    <subcellularLocation>
        <location evidence="2">Mitochondrion inner membrane</location>
        <topology evidence="2">Single-pass membrane protein</topology>
    </subcellularLocation>
</comment>
<evidence type="ECO:0000256" key="8">
    <source>
        <dbReference type="ARBA" id="ARBA00023136"/>
    </source>
</evidence>
<dbReference type="InterPro" id="IPR007512">
    <property type="entry name" value="Mic10"/>
</dbReference>
<evidence type="ECO:0000256" key="2">
    <source>
        <dbReference type="ARBA" id="ARBA00004434"/>
    </source>
</evidence>
<evidence type="ECO:0000256" key="6">
    <source>
        <dbReference type="ARBA" id="ARBA00022989"/>
    </source>
</evidence>
<dbReference type="GO" id="GO:0005743">
    <property type="term" value="C:mitochondrial inner membrane"/>
    <property type="evidence" value="ECO:0007669"/>
    <property type="project" value="UniProtKB-SubCell"/>
</dbReference>
<keyword evidence="5" id="KW-0999">Mitochondrion inner membrane</keyword>
<sequence>MKILHAEWQKSGYLAVLTSAGAKAKRARKSTSIMSDNKEIPSEYRISEKWDKCLENFTLYFGAGLVAGGLTSLVLARSGAGRGLVAGLGAGAGAGSSWTTCQMAFAGDANAQAALDKTDKALGDFKEKISGSN</sequence>
<feature type="transmembrane region" description="Helical" evidence="9">
    <location>
        <begin position="57"/>
        <end position="76"/>
    </location>
</feature>
<keyword evidence="8 9" id="KW-0472">Membrane</keyword>
<evidence type="ECO:0000256" key="5">
    <source>
        <dbReference type="ARBA" id="ARBA00022792"/>
    </source>
</evidence>
<dbReference type="PANTHER" id="PTHR21304:SF0">
    <property type="entry name" value="MICOS COMPLEX SUBUNIT MIC10"/>
    <property type="match status" value="1"/>
</dbReference>
<accession>A0ABD3FR49</accession>
<comment type="similarity">
    <text evidence="3">Belongs to the MICOS complex subunit Mic10 family.</text>
</comment>
<evidence type="ECO:0000256" key="4">
    <source>
        <dbReference type="ARBA" id="ARBA00022692"/>
    </source>
</evidence>
<evidence type="ECO:0000256" key="9">
    <source>
        <dbReference type="SAM" id="Phobius"/>
    </source>
</evidence>